<sequence>MSHQASYDGPMGTGVARCRDGGACVCRRGSRVSVDRCIDPSSKSNDGDCHASIRAIFFVIAIIAAIFGFGGIAAGAAEIAKVLFFIFVVIFLVTLLMGVIRR</sequence>
<dbReference type="NCBIfam" id="NF010226">
    <property type="entry name" value="PRK13682.1-1"/>
    <property type="match status" value="1"/>
</dbReference>
<dbReference type="HAMAP" id="MF_01361">
    <property type="entry name" value="UPF0391"/>
    <property type="match status" value="1"/>
</dbReference>
<gene>
    <name evidence="6" type="ORF">BN2476_10069</name>
</gene>
<keyword evidence="7" id="KW-1185">Reference proteome</keyword>
<comment type="similarity">
    <text evidence="5">Belongs to the UPF0391 family.</text>
</comment>
<dbReference type="GO" id="GO:0005886">
    <property type="term" value="C:plasma membrane"/>
    <property type="evidence" value="ECO:0007669"/>
    <property type="project" value="UniProtKB-UniRule"/>
</dbReference>
<evidence type="ECO:0000256" key="2">
    <source>
        <dbReference type="ARBA" id="ARBA00022692"/>
    </source>
</evidence>
<dbReference type="AlphaFoldDB" id="A0A1N7RIW8"/>
<evidence type="ECO:0000256" key="4">
    <source>
        <dbReference type="ARBA" id="ARBA00023136"/>
    </source>
</evidence>
<accession>A0A1N7RIW8</accession>
<dbReference type="EMBL" id="CYGY02000001">
    <property type="protein sequence ID" value="SIT35042.1"/>
    <property type="molecule type" value="Genomic_DNA"/>
</dbReference>
<protein>
    <recommendedName>
        <fullName evidence="5">UPF0391 membrane protein BN2476_10069</fullName>
    </recommendedName>
</protein>
<evidence type="ECO:0000313" key="6">
    <source>
        <dbReference type="EMBL" id="SIT35042.1"/>
    </source>
</evidence>
<keyword evidence="4 5" id="KW-0472">Membrane</keyword>
<proteinExistence type="inferred from homology"/>
<evidence type="ECO:0000256" key="1">
    <source>
        <dbReference type="ARBA" id="ARBA00022475"/>
    </source>
</evidence>
<evidence type="ECO:0000256" key="5">
    <source>
        <dbReference type="HAMAP-Rule" id="MF_01361"/>
    </source>
</evidence>
<dbReference type="InterPro" id="IPR009760">
    <property type="entry name" value="DUF1328"/>
</dbReference>
<evidence type="ECO:0000313" key="7">
    <source>
        <dbReference type="Proteomes" id="UP000195569"/>
    </source>
</evidence>
<keyword evidence="1 5" id="KW-1003">Cell membrane</keyword>
<comment type="caution">
    <text evidence="5">Lacks conserved residue(s) required for the propagation of feature annotation.</text>
</comment>
<feature type="transmembrane region" description="Helical" evidence="5">
    <location>
        <begin position="55"/>
        <end position="76"/>
    </location>
</feature>
<keyword evidence="2 5" id="KW-0812">Transmembrane</keyword>
<dbReference type="Proteomes" id="UP000195569">
    <property type="component" value="Unassembled WGS sequence"/>
</dbReference>
<evidence type="ECO:0000256" key="3">
    <source>
        <dbReference type="ARBA" id="ARBA00022989"/>
    </source>
</evidence>
<keyword evidence="3 5" id="KW-1133">Transmembrane helix</keyword>
<dbReference type="Pfam" id="PF07043">
    <property type="entry name" value="DUF1328"/>
    <property type="match status" value="1"/>
</dbReference>
<feature type="transmembrane region" description="Helical" evidence="5">
    <location>
        <begin position="82"/>
        <end position="100"/>
    </location>
</feature>
<reference evidence="6" key="1">
    <citation type="submission" date="2016-12" db="EMBL/GenBank/DDBJ databases">
        <authorList>
            <person name="Moulin L."/>
        </authorList>
    </citation>
    <scope>NUCLEOTIDE SEQUENCE [LARGE SCALE GENOMIC DNA]</scope>
    <source>
        <strain evidence="6">STM 7183</strain>
    </source>
</reference>
<organism evidence="6 7">
    <name type="scientific">Paraburkholderia piptadeniae</name>
    <dbReference type="NCBI Taxonomy" id="1701573"/>
    <lineage>
        <taxon>Bacteria</taxon>
        <taxon>Pseudomonadati</taxon>
        <taxon>Pseudomonadota</taxon>
        <taxon>Betaproteobacteria</taxon>
        <taxon>Burkholderiales</taxon>
        <taxon>Burkholderiaceae</taxon>
        <taxon>Paraburkholderia</taxon>
    </lineage>
</organism>
<comment type="caution">
    <text evidence="6">The sequence shown here is derived from an EMBL/GenBank/DDBJ whole genome shotgun (WGS) entry which is preliminary data.</text>
</comment>
<name>A0A1N7RIW8_9BURK</name>